<dbReference type="Proteomes" id="UP000622405">
    <property type="component" value="Unassembled WGS sequence"/>
</dbReference>
<evidence type="ECO:0000313" key="1">
    <source>
        <dbReference type="EMBL" id="MBC3898913.1"/>
    </source>
</evidence>
<protein>
    <submittedName>
        <fullName evidence="1">DUF2922 family protein</fullName>
    </submittedName>
</protein>
<sequence length="85" mass="9171">MTISQVERRTYMAANTILQLTFKRSDLKTTTMSIATPKVGLTVDAVNTAMAAIIAKNIFAPDNMALVSKVKAELVVTDTTAFSMS</sequence>
<comment type="caution">
    <text evidence="1">The sequence shown here is derived from an EMBL/GenBank/DDBJ whole genome shotgun (WGS) entry which is preliminary data.</text>
</comment>
<evidence type="ECO:0000313" key="2">
    <source>
        <dbReference type="Proteomes" id="UP000622405"/>
    </source>
</evidence>
<reference evidence="1 2" key="1">
    <citation type="journal article" date="2020" name="mSystems">
        <title>Defining Genomic and Predicted Metabolic Features of the Acetobacterium Genus.</title>
        <authorList>
            <person name="Ross D.E."/>
            <person name="Marshall C.W."/>
            <person name="Gulliver D."/>
            <person name="May H.D."/>
            <person name="Norman R.S."/>
        </authorList>
    </citation>
    <scope>NUCLEOTIDE SEQUENCE [LARGE SCALE GENOMIC DNA]</scope>
    <source>
        <strain evidence="1 2">DSM 4132</strain>
    </source>
</reference>
<gene>
    <name evidence="1" type="ORF">GH811_04710</name>
</gene>
<keyword evidence="2" id="KW-1185">Reference proteome</keyword>
<accession>A0ABR6YUP7</accession>
<dbReference type="Pfam" id="PF11148">
    <property type="entry name" value="DUF2922"/>
    <property type="match status" value="1"/>
</dbReference>
<proteinExistence type="predicted"/>
<dbReference type="InterPro" id="IPR021321">
    <property type="entry name" value="DUF2922"/>
</dbReference>
<dbReference type="EMBL" id="WJBE01000003">
    <property type="protein sequence ID" value="MBC3898913.1"/>
    <property type="molecule type" value="Genomic_DNA"/>
</dbReference>
<organism evidence="1 2">
    <name type="scientific">Acetobacterium malicum</name>
    <dbReference type="NCBI Taxonomy" id="52692"/>
    <lineage>
        <taxon>Bacteria</taxon>
        <taxon>Bacillati</taxon>
        <taxon>Bacillota</taxon>
        <taxon>Clostridia</taxon>
        <taxon>Eubacteriales</taxon>
        <taxon>Eubacteriaceae</taxon>
        <taxon>Acetobacterium</taxon>
    </lineage>
</organism>
<name>A0ABR6YUP7_9FIRM</name>